<gene>
    <name evidence="2" type="ORF">JQC93_11860</name>
</gene>
<evidence type="ECO:0000313" key="3">
    <source>
        <dbReference type="Proteomes" id="UP000809621"/>
    </source>
</evidence>
<name>A0ABS2HHT9_9VIBR</name>
<feature type="domain" description="N-acetyltransferase" evidence="1">
    <location>
        <begin position="22"/>
        <end position="169"/>
    </location>
</feature>
<proteinExistence type="predicted"/>
<dbReference type="EMBL" id="JAFEUM010000004">
    <property type="protein sequence ID" value="MBM7037100.1"/>
    <property type="molecule type" value="Genomic_DNA"/>
</dbReference>
<reference evidence="2 3" key="1">
    <citation type="submission" date="2021-02" db="EMBL/GenBank/DDBJ databases">
        <authorList>
            <person name="Park J.-S."/>
        </authorList>
    </citation>
    <scope>NUCLEOTIDE SEQUENCE [LARGE SCALE GENOMIC DNA]</scope>
    <source>
        <strain evidence="2 3">188UL20-2</strain>
    </source>
</reference>
<evidence type="ECO:0000259" key="1">
    <source>
        <dbReference type="PROSITE" id="PS51186"/>
    </source>
</evidence>
<dbReference type="Pfam" id="PF13527">
    <property type="entry name" value="Acetyltransf_9"/>
    <property type="match status" value="1"/>
</dbReference>
<evidence type="ECO:0000313" key="2">
    <source>
        <dbReference type="EMBL" id="MBM7037100.1"/>
    </source>
</evidence>
<dbReference type="InterPro" id="IPR000182">
    <property type="entry name" value="GNAT_dom"/>
</dbReference>
<dbReference type="Gene3D" id="3.40.630.30">
    <property type="match status" value="1"/>
</dbReference>
<accession>A0ABS2HHT9</accession>
<sequence length="189" mass="21393">MSLTHPSFSVDQTTSVHYLRDTNISQFEDRQIRQLLRVCFNDDDQACIEERRFFFESPMHRFVIWDDSKQSLLAHAAFHEKKLYTASSSFVIGGVAEVAVAPTARGRGLVKQLVTAAEQKMLQLDIHHSVLFGDIEVYGSSGYIASERVHILSDRKPTSGKWVSVKTLHKTLSGRSWPDCTLYLAGKTF</sequence>
<dbReference type="RefSeq" id="WP_205158659.1">
    <property type="nucleotide sequence ID" value="NZ_JAFEUM010000004.1"/>
</dbReference>
<comment type="caution">
    <text evidence="2">The sequence shown here is derived from an EMBL/GenBank/DDBJ whole genome shotgun (WGS) entry which is preliminary data.</text>
</comment>
<dbReference type="SUPFAM" id="SSF55729">
    <property type="entry name" value="Acyl-CoA N-acyltransferases (Nat)"/>
    <property type="match status" value="1"/>
</dbReference>
<dbReference type="CDD" id="cd04301">
    <property type="entry name" value="NAT_SF"/>
    <property type="match status" value="1"/>
</dbReference>
<dbReference type="Proteomes" id="UP000809621">
    <property type="component" value="Unassembled WGS sequence"/>
</dbReference>
<dbReference type="PROSITE" id="PS51186">
    <property type="entry name" value="GNAT"/>
    <property type="match status" value="1"/>
</dbReference>
<organism evidence="2 3">
    <name type="scientific">Vibrio ulleungensis</name>
    <dbReference type="NCBI Taxonomy" id="2807619"/>
    <lineage>
        <taxon>Bacteria</taxon>
        <taxon>Pseudomonadati</taxon>
        <taxon>Pseudomonadota</taxon>
        <taxon>Gammaproteobacteria</taxon>
        <taxon>Vibrionales</taxon>
        <taxon>Vibrionaceae</taxon>
        <taxon>Vibrio</taxon>
    </lineage>
</organism>
<protein>
    <submittedName>
        <fullName evidence="2">GNAT family N-acetyltransferase</fullName>
    </submittedName>
</protein>
<dbReference type="InterPro" id="IPR016181">
    <property type="entry name" value="Acyl_CoA_acyltransferase"/>
</dbReference>
<keyword evidence="3" id="KW-1185">Reference proteome</keyword>